<dbReference type="SUPFAM" id="SSF50923">
    <property type="entry name" value="Hemopexin-like domain"/>
    <property type="match status" value="1"/>
</dbReference>
<dbReference type="CDD" id="cd00094">
    <property type="entry name" value="HX"/>
    <property type="match status" value="1"/>
</dbReference>
<dbReference type="InterPro" id="IPR036375">
    <property type="entry name" value="Hemopexin-like_dom_sf"/>
</dbReference>
<feature type="compositionally biased region" description="Polar residues" evidence="2">
    <location>
        <begin position="20"/>
        <end position="31"/>
    </location>
</feature>
<dbReference type="Gene3D" id="2.110.10.10">
    <property type="entry name" value="Hemopexin-like domain"/>
    <property type="match status" value="2"/>
</dbReference>
<accession>A0ABX7N343</accession>
<dbReference type="PROSITE" id="PS51642">
    <property type="entry name" value="HEMOPEXIN_2"/>
    <property type="match status" value="4"/>
</dbReference>
<proteinExistence type="predicted"/>
<evidence type="ECO:0000256" key="2">
    <source>
        <dbReference type="SAM" id="MobiDB-lite"/>
    </source>
</evidence>
<dbReference type="Gene3D" id="3.40.390.10">
    <property type="entry name" value="Collagenase (Catalytic Domain)"/>
    <property type="match status" value="1"/>
</dbReference>
<name>A0ABX7N343_9BACT</name>
<dbReference type="Proteomes" id="UP000663090">
    <property type="component" value="Chromosome"/>
</dbReference>
<evidence type="ECO:0000256" key="1">
    <source>
        <dbReference type="ARBA" id="ARBA00022737"/>
    </source>
</evidence>
<dbReference type="RefSeq" id="WP_206714827.1">
    <property type="nucleotide sequence ID" value="NZ_CP071091.1"/>
</dbReference>
<evidence type="ECO:0008006" key="5">
    <source>
        <dbReference type="Google" id="ProtNLM"/>
    </source>
</evidence>
<keyword evidence="4" id="KW-1185">Reference proteome</keyword>
<gene>
    <name evidence="3" type="ORF">JY572_32995</name>
</gene>
<dbReference type="PANTHER" id="PTHR10201">
    <property type="entry name" value="MATRIX METALLOPROTEINASE"/>
    <property type="match status" value="1"/>
</dbReference>
<dbReference type="InterPro" id="IPR018487">
    <property type="entry name" value="Hemopexin-like_repeat"/>
</dbReference>
<dbReference type="SMART" id="SM00120">
    <property type="entry name" value="HX"/>
    <property type="match status" value="4"/>
</dbReference>
<dbReference type="EMBL" id="CP071091">
    <property type="protein sequence ID" value="QSQ13122.1"/>
    <property type="molecule type" value="Genomic_DNA"/>
</dbReference>
<dbReference type="PANTHER" id="PTHR10201:SF331">
    <property type="entry name" value="MATRIX METALLOPROTEINASE-14-LIKE ISOFORM X1"/>
    <property type="match status" value="1"/>
</dbReference>
<dbReference type="InterPro" id="IPR024079">
    <property type="entry name" value="MetalloPept_cat_dom_sf"/>
</dbReference>
<evidence type="ECO:0000313" key="3">
    <source>
        <dbReference type="EMBL" id="QSQ13122.1"/>
    </source>
</evidence>
<dbReference type="SUPFAM" id="SSF55486">
    <property type="entry name" value="Metalloproteases ('zincins'), catalytic domain"/>
    <property type="match status" value="1"/>
</dbReference>
<feature type="region of interest" description="Disordered" evidence="2">
    <location>
        <begin position="1"/>
        <end position="36"/>
    </location>
</feature>
<evidence type="ECO:0000313" key="4">
    <source>
        <dbReference type="Proteomes" id="UP000663090"/>
    </source>
</evidence>
<reference evidence="3 4" key="1">
    <citation type="submission" date="2021-02" db="EMBL/GenBank/DDBJ databases">
        <title>De Novo genome assembly of isolated myxobacteria.</title>
        <authorList>
            <person name="Stevens D.C."/>
        </authorList>
    </citation>
    <scope>NUCLEOTIDE SEQUENCE [LARGE SCALE GENOMIC DNA]</scope>
    <source>
        <strain evidence="3 4">SCHIC003</strain>
    </source>
</reference>
<sequence length="426" mass="46254">MSLTLTGAGLGGCGPAEVPTSPSEASSTGTPVSRKDELYPSSQAIWRTLGIPVCWENPTAENASGRAWTQDQVEKTWESATYVDFTGWGACTPGADGIHIQVADTPEPPHTEVLGRGLNGVTNGIVLNFTFENWSPSCQGTQESCVRAAAAHAFGHALGLAHEQNRPDRPATCTDAPQGPNGDILVGPFDEGSIMSACGPTWNNGGELSAGDINGIRQFYGSPTFASLTRDAITWPNGKIYFFNGNEYARYDVATEKVDSGYPMPIVDGFAGWPATWTGVDTMVHWPDEKAYFFRGSEYLLYDVAADRVAPGYPRPIAGNWPGWPATWTGVDAAVRWPNGKVYFFRGSEYLRYDVAADKVDPGYPLPISARWPGLWTSGIEYTLSDDNGKVYFFKGREFLRYDVVTLSVDPGYPMPIVGNWVGIPF</sequence>
<protein>
    <recommendedName>
        <fullName evidence="5">Peptidase metallopeptidase domain-containing protein</fullName>
    </recommendedName>
</protein>
<dbReference type="Pfam" id="PF00045">
    <property type="entry name" value="Hemopexin"/>
    <property type="match status" value="4"/>
</dbReference>
<organism evidence="3 4">
    <name type="scientific">Myxococcus landrumensis</name>
    <dbReference type="NCBI Taxonomy" id="2813577"/>
    <lineage>
        <taxon>Bacteria</taxon>
        <taxon>Pseudomonadati</taxon>
        <taxon>Myxococcota</taxon>
        <taxon>Myxococcia</taxon>
        <taxon>Myxococcales</taxon>
        <taxon>Cystobacterineae</taxon>
        <taxon>Myxococcaceae</taxon>
        <taxon>Myxococcus</taxon>
    </lineage>
</organism>
<keyword evidence="1" id="KW-0677">Repeat</keyword>
<dbReference type="InterPro" id="IPR000585">
    <property type="entry name" value="Hemopexin-like_dom"/>
</dbReference>